<evidence type="ECO:0000313" key="2">
    <source>
        <dbReference type="Proteomes" id="UP000239425"/>
    </source>
</evidence>
<proteinExistence type="predicted"/>
<dbReference type="EMBL" id="PHHC01000078">
    <property type="protein sequence ID" value="PPE04199.1"/>
    <property type="molecule type" value="Genomic_DNA"/>
</dbReference>
<keyword evidence="2" id="KW-1185">Reference proteome</keyword>
<dbReference type="AlphaFoldDB" id="A0A2S5RA43"/>
<organism evidence="1 2">
    <name type="scientific">Holospora curviuscula</name>
    <dbReference type="NCBI Taxonomy" id="1082868"/>
    <lineage>
        <taxon>Bacteria</taxon>
        <taxon>Pseudomonadati</taxon>
        <taxon>Pseudomonadota</taxon>
        <taxon>Alphaproteobacteria</taxon>
        <taxon>Holosporales</taxon>
        <taxon>Holosporaceae</taxon>
        <taxon>Holospora</taxon>
    </lineage>
</organism>
<dbReference type="Proteomes" id="UP000239425">
    <property type="component" value="Unassembled WGS sequence"/>
</dbReference>
<protein>
    <submittedName>
        <fullName evidence="1">Uncharacterized protein</fullName>
    </submittedName>
</protein>
<name>A0A2S5RA43_9PROT</name>
<comment type="caution">
    <text evidence="1">The sequence shown here is derived from an EMBL/GenBank/DDBJ whole genome shotgun (WGS) entry which is preliminary data.</text>
</comment>
<dbReference type="RefSeq" id="WP_165780642.1">
    <property type="nucleotide sequence ID" value="NZ_PHHC01000078.1"/>
</dbReference>
<gene>
    <name evidence="1" type="ORF">HCUR_00390</name>
</gene>
<sequence length="80" mass="9214">MGKSQKLVPRGVWYTNVARRSKTFLRVLSMTPKQSHQIQSGSLSFVEKQILDGYNRPGCNFRLILEAMRLTLLLYNPSSR</sequence>
<accession>A0A2S5RA43</accession>
<reference evidence="1 2" key="1">
    <citation type="submission" date="2017-11" db="EMBL/GenBank/DDBJ databases">
        <title>Comparative genomic analysis of Holospora spp., intranuclear symbionts of paramecia.</title>
        <authorList>
            <person name="Garushyants S.K."/>
            <person name="Beliavskaya A."/>
            <person name="Malko D.B."/>
            <person name="Logacheva M.D."/>
            <person name="Rautian M.S."/>
            <person name="Gelfand M.S."/>
        </authorList>
    </citation>
    <scope>NUCLEOTIDE SEQUENCE [LARGE SCALE GENOMIC DNA]</scope>
    <source>
        <strain evidence="2">02AZ16</strain>
    </source>
</reference>
<evidence type="ECO:0000313" key="1">
    <source>
        <dbReference type="EMBL" id="PPE04199.1"/>
    </source>
</evidence>